<dbReference type="SMART" id="SM00737">
    <property type="entry name" value="ML"/>
    <property type="match status" value="1"/>
</dbReference>
<reference evidence="8" key="3">
    <citation type="journal article" date="2019" name="Microbiol. Resour. Announc.">
        <title>Genome Sequence of Metarhizium rileyi, a Microbial Control Agent for Lepidoptera.</title>
        <authorList>
            <person name="Binneck E."/>
            <person name="Lastra C.C.L."/>
            <person name="Sosa-Gomez D.R."/>
        </authorList>
    </citation>
    <scope>NUCLEOTIDE SEQUENCE</scope>
    <source>
        <strain evidence="8">Cep018-CH2</strain>
    </source>
</reference>
<dbReference type="Proteomes" id="UP000317257">
    <property type="component" value="Unassembled WGS sequence"/>
</dbReference>
<dbReference type="FunFam" id="2.60.40.770:FF:000001">
    <property type="entry name" value="NPC intracellular cholesterol transporter 2"/>
    <property type="match status" value="1"/>
</dbReference>
<dbReference type="GO" id="GO:0005576">
    <property type="term" value="C:extracellular region"/>
    <property type="evidence" value="ECO:0007669"/>
    <property type="project" value="UniProtKB-SubCell"/>
</dbReference>
<comment type="subcellular location">
    <subcellularLocation>
        <location evidence="1">Secreted</location>
    </subcellularLocation>
</comment>
<proteinExistence type="inferred from homology"/>
<evidence type="ECO:0000256" key="3">
    <source>
        <dbReference type="ARBA" id="ARBA00016056"/>
    </source>
</evidence>
<reference evidence="7 9" key="1">
    <citation type="journal article" date="2016" name="Genome Biol. Evol.">
        <title>Divergent and convergent evolution of fungal pathogenicity.</title>
        <authorList>
            <person name="Shang Y."/>
            <person name="Xiao G."/>
            <person name="Zheng P."/>
            <person name="Cen K."/>
            <person name="Zhan S."/>
            <person name="Wang C."/>
        </authorList>
    </citation>
    <scope>NUCLEOTIDE SEQUENCE [LARGE SCALE GENOMIC DNA]</scope>
    <source>
        <strain evidence="7 9">RCEF 4871</strain>
    </source>
</reference>
<evidence type="ECO:0000313" key="8">
    <source>
        <dbReference type="EMBL" id="TWU76986.1"/>
    </source>
</evidence>
<sequence>MRGSLLFFLLGAANAANVQDCGSTAKDLSITIAGCSNADPVCLFASHQRATIEATFTSPNDFQSAKVQLTASIGILKIDFPLNPAEACGNWGLKCPAQAGSRQTLKVELPIDGSYPKIEVGVTLQLITDKGEKLLCKSFPVKIK</sequence>
<gene>
    <name evidence="8" type="ORF">ED733_007417</name>
    <name evidence="7" type="ORF">NOR_03830</name>
</gene>
<comment type="similarity">
    <text evidence="2">Belongs to the NPC2 family.</text>
</comment>
<feature type="domain" description="MD-2-related lipid-recognition" evidence="6">
    <location>
        <begin position="18"/>
        <end position="141"/>
    </location>
</feature>
<evidence type="ECO:0000313" key="7">
    <source>
        <dbReference type="EMBL" id="OAA45076.1"/>
    </source>
</evidence>
<evidence type="ECO:0000313" key="9">
    <source>
        <dbReference type="Proteomes" id="UP000243498"/>
    </source>
</evidence>
<name>A0A167FCC4_METRR</name>
<reference evidence="10" key="2">
    <citation type="submission" date="2018-12" db="EMBL/GenBank/DDBJ databases">
        <title>The complete genome of Metarhizium rileyi, a key fungal pathogen of Lepidoptera.</title>
        <authorList>
            <person name="Binneck E."/>
            <person name="Lastra C.C.L."/>
            <person name="Sosa-Gomez D.R."/>
        </authorList>
    </citation>
    <scope>NUCLEOTIDE SEQUENCE [LARGE SCALE GENOMIC DNA]</scope>
    <source>
        <strain evidence="10">Cep018-CH2</strain>
    </source>
</reference>
<evidence type="ECO:0000256" key="2">
    <source>
        <dbReference type="ARBA" id="ARBA00006370"/>
    </source>
</evidence>
<dbReference type="GO" id="GO:0032934">
    <property type="term" value="F:sterol binding"/>
    <property type="evidence" value="ECO:0007669"/>
    <property type="project" value="InterPro"/>
</dbReference>
<accession>A0A5C6GLC7</accession>
<evidence type="ECO:0000256" key="4">
    <source>
        <dbReference type="ARBA" id="ARBA00022525"/>
    </source>
</evidence>
<dbReference type="OrthoDB" id="4937502at2759"/>
<dbReference type="OMA" id="QNLFCWE"/>
<evidence type="ECO:0000256" key="5">
    <source>
        <dbReference type="SAM" id="SignalP"/>
    </source>
</evidence>
<dbReference type="InterPro" id="IPR014756">
    <property type="entry name" value="Ig_E-set"/>
</dbReference>
<dbReference type="EMBL" id="AZHC01000009">
    <property type="protein sequence ID" value="OAA45076.1"/>
    <property type="molecule type" value="Genomic_DNA"/>
</dbReference>
<comment type="caution">
    <text evidence="7">The sequence shown here is derived from an EMBL/GenBank/DDBJ whole genome shotgun (WGS) entry which is preliminary data.</text>
</comment>
<dbReference type="InterPro" id="IPR039670">
    <property type="entry name" value="NPC2-like"/>
</dbReference>
<dbReference type="STRING" id="1081105.A0A167FCC4"/>
<dbReference type="Pfam" id="PF02221">
    <property type="entry name" value="E1_DerP2_DerF2"/>
    <property type="match status" value="1"/>
</dbReference>
<evidence type="ECO:0000256" key="1">
    <source>
        <dbReference type="ARBA" id="ARBA00004613"/>
    </source>
</evidence>
<organism evidence="7 9">
    <name type="scientific">Metarhizium rileyi (strain RCEF 4871)</name>
    <name type="common">Nomuraea rileyi</name>
    <dbReference type="NCBI Taxonomy" id="1649241"/>
    <lineage>
        <taxon>Eukaryota</taxon>
        <taxon>Fungi</taxon>
        <taxon>Dikarya</taxon>
        <taxon>Ascomycota</taxon>
        <taxon>Pezizomycotina</taxon>
        <taxon>Sordariomycetes</taxon>
        <taxon>Hypocreomycetidae</taxon>
        <taxon>Hypocreales</taxon>
        <taxon>Clavicipitaceae</taxon>
        <taxon>Metarhizium</taxon>
    </lineage>
</organism>
<dbReference type="AlphaFoldDB" id="A0A167FCC4"/>
<dbReference type="EMBL" id="SBHS01000004">
    <property type="protein sequence ID" value="TWU76986.1"/>
    <property type="molecule type" value="Genomic_DNA"/>
</dbReference>
<keyword evidence="4" id="KW-0964">Secreted</keyword>
<keyword evidence="9" id="KW-1185">Reference proteome</keyword>
<evidence type="ECO:0000313" key="10">
    <source>
        <dbReference type="Proteomes" id="UP000317257"/>
    </source>
</evidence>
<dbReference type="SUPFAM" id="SSF81296">
    <property type="entry name" value="E set domains"/>
    <property type="match status" value="1"/>
</dbReference>
<dbReference type="Gene3D" id="2.60.40.770">
    <property type="match status" value="1"/>
</dbReference>
<protein>
    <recommendedName>
        <fullName evidence="3">Phosphatidylglycerol/phosphatidylinositol transfer protein</fullName>
    </recommendedName>
</protein>
<dbReference type="PANTHER" id="PTHR11306">
    <property type="entry name" value="NIEMANN PICK TYPE C2 PROTEIN NPC2-RELATED"/>
    <property type="match status" value="1"/>
</dbReference>
<accession>A0A167FCC4</accession>
<evidence type="ECO:0000259" key="6">
    <source>
        <dbReference type="SMART" id="SM00737"/>
    </source>
</evidence>
<dbReference type="Proteomes" id="UP000243498">
    <property type="component" value="Unassembled WGS sequence"/>
</dbReference>
<feature type="signal peptide" evidence="5">
    <location>
        <begin position="1"/>
        <end position="15"/>
    </location>
</feature>
<dbReference type="GO" id="GO:0015918">
    <property type="term" value="P:sterol transport"/>
    <property type="evidence" value="ECO:0007669"/>
    <property type="project" value="InterPro"/>
</dbReference>
<keyword evidence="5" id="KW-0732">Signal</keyword>
<feature type="chain" id="PRO_5012859397" description="Phosphatidylglycerol/phosphatidylinositol transfer protein" evidence="5">
    <location>
        <begin position="16"/>
        <end position="144"/>
    </location>
</feature>
<dbReference type="InterPro" id="IPR003172">
    <property type="entry name" value="ML_dom"/>
</dbReference>
<dbReference type="PANTHER" id="PTHR11306:SF68">
    <property type="entry name" value="NPC INTRACELLULAR CHOLESTEROL TRANSPORTER 2"/>
    <property type="match status" value="1"/>
</dbReference>